<feature type="transmembrane region" description="Helical" evidence="1">
    <location>
        <begin position="45"/>
        <end position="66"/>
    </location>
</feature>
<accession>A0A918SUM8</accession>
<gene>
    <name evidence="2" type="ORF">GCM10007067_05690</name>
</gene>
<organism evidence="2 3">
    <name type="scientific">Cognatilysobacter bugurensis</name>
    <dbReference type="NCBI Taxonomy" id="543356"/>
    <lineage>
        <taxon>Bacteria</taxon>
        <taxon>Pseudomonadati</taxon>
        <taxon>Pseudomonadota</taxon>
        <taxon>Gammaproteobacteria</taxon>
        <taxon>Lysobacterales</taxon>
        <taxon>Lysobacteraceae</taxon>
        <taxon>Cognatilysobacter</taxon>
    </lineage>
</organism>
<dbReference type="AlphaFoldDB" id="A0A918SUM8"/>
<reference evidence="2" key="2">
    <citation type="submission" date="2020-09" db="EMBL/GenBank/DDBJ databases">
        <authorList>
            <person name="Sun Q."/>
            <person name="Kim S."/>
        </authorList>
    </citation>
    <scope>NUCLEOTIDE SEQUENCE</scope>
    <source>
        <strain evidence="2">KCTC 23077</strain>
    </source>
</reference>
<protein>
    <submittedName>
        <fullName evidence="2">Uncharacterized protein</fullName>
    </submittedName>
</protein>
<reference evidence="2" key="1">
    <citation type="journal article" date="2014" name="Int. J. Syst. Evol. Microbiol.">
        <title>Complete genome sequence of Corynebacterium casei LMG S-19264T (=DSM 44701T), isolated from a smear-ripened cheese.</title>
        <authorList>
            <consortium name="US DOE Joint Genome Institute (JGI-PGF)"/>
            <person name="Walter F."/>
            <person name="Albersmeier A."/>
            <person name="Kalinowski J."/>
            <person name="Ruckert C."/>
        </authorList>
    </citation>
    <scope>NUCLEOTIDE SEQUENCE</scope>
    <source>
        <strain evidence="2">KCTC 23077</strain>
    </source>
</reference>
<dbReference type="Proteomes" id="UP000646426">
    <property type="component" value="Unassembled WGS sequence"/>
</dbReference>
<keyword evidence="3" id="KW-1185">Reference proteome</keyword>
<evidence type="ECO:0000256" key="1">
    <source>
        <dbReference type="SAM" id="Phobius"/>
    </source>
</evidence>
<proteinExistence type="predicted"/>
<keyword evidence="1" id="KW-0812">Transmembrane</keyword>
<evidence type="ECO:0000313" key="2">
    <source>
        <dbReference type="EMBL" id="GHA72088.1"/>
    </source>
</evidence>
<keyword evidence="1" id="KW-1133">Transmembrane helix</keyword>
<name>A0A918SUM8_9GAMM</name>
<sequence length="271" mass="29329">MGRMNAKLKKGMGRLSSHRALIIGALIVAISIAGLWLATERSGTGQAVIASISSALLSIGSLSLVYELAMRQQIHDELVELVGVERSAARARLRQIGASEQFQWLEALQNAQNIRVVLSNPEPWISNVISPIVDAAVRRKINVHILVPSSSGAMTESVASLHGVPDADFRASIDRAAGRAEATWRNRNNIASGSSIRIAAFDSVCVSTLALLDKVAVIISYKPCGSRHGEVDNGIFSTFDFTQEAYPGSWYQRHFEDVAASSTLIYENVRS</sequence>
<keyword evidence="1" id="KW-0472">Membrane</keyword>
<feature type="transmembrane region" description="Helical" evidence="1">
    <location>
        <begin position="20"/>
        <end position="39"/>
    </location>
</feature>
<comment type="caution">
    <text evidence="2">The sequence shown here is derived from an EMBL/GenBank/DDBJ whole genome shotgun (WGS) entry which is preliminary data.</text>
</comment>
<dbReference type="EMBL" id="BMYD01000001">
    <property type="protein sequence ID" value="GHA72088.1"/>
    <property type="molecule type" value="Genomic_DNA"/>
</dbReference>
<evidence type="ECO:0000313" key="3">
    <source>
        <dbReference type="Proteomes" id="UP000646426"/>
    </source>
</evidence>